<feature type="region of interest" description="Disordered" evidence="10">
    <location>
        <begin position="1"/>
        <end position="24"/>
    </location>
</feature>
<comment type="function">
    <text evidence="8">Acts as a mediator of epithelial dynamics and organ branching by promoting cleft progression. Induced following accumulation of fibronectin in forming clefts, leading to local expression of the cell-scattering SNAIL2 and suppression of E-cadherin levels, thereby altering cell morphology and reducing cell-cell adhesion. This stimulates cell separation at the base of forming clefts by local, dynamic intercellular gap formation and promotes cleft progression.</text>
</comment>
<dbReference type="InParanoid" id="A0A7N5P857"/>
<dbReference type="CDD" id="cd18489">
    <property type="entry name" value="BACK_BTBD7"/>
    <property type="match status" value="1"/>
</dbReference>
<organism evidence="12 13">
    <name type="scientific">Ailuropoda melanoleuca</name>
    <name type="common">Giant panda</name>
    <dbReference type="NCBI Taxonomy" id="9646"/>
    <lineage>
        <taxon>Eukaryota</taxon>
        <taxon>Metazoa</taxon>
        <taxon>Chordata</taxon>
        <taxon>Craniata</taxon>
        <taxon>Vertebrata</taxon>
        <taxon>Euteleostomi</taxon>
        <taxon>Mammalia</taxon>
        <taxon>Eutheria</taxon>
        <taxon>Laurasiatheria</taxon>
        <taxon>Carnivora</taxon>
        <taxon>Caniformia</taxon>
        <taxon>Ursidae</taxon>
        <taxon>Ailuropoda</taxon>
    </lineage>
</organism>
<dbReference type="InterPro" id="IPR011705">
    <property type="entry name" value="BACK"/>
</dbReference>
<dbReference type="PANTHER" id="PTHR16064:SF3">
    <property type="entry name" value="BTB_POZ DOMAIN-CONTAINING PROTEIN 7"/>
    <property type="match status" value="1"/>
</dbReference>
<feature type="compositionally biased region" description="Basic and acidic residues" evidence="10">
    <location>
        <begin position="1186"/>
        <end position="1195"/>
    </location>
</feature>
<dbReference type="GO" id="GO:0005634">
    <property type="term" value="C:nucleus"/>
    <property type="evidence" value="ECO:0007669"/>
    <property type="project" value="UniProtKB-SubCell"/>
</dbReference>
<dbReference type="Ensembl" id="ENSAMET00000038687.1">
    <property type="protein sequence ID" value="ENSAMEP00000040321.1"/>
    <property type="gene ID" value="ENSAMEG00000013587.2"/>
</dbReference>
<keyword evidence="13" id="KW-1185">Reference proteome</keyword>
<name>A0A7N5P857_AILME</name>
<gene>
    <name evidence="12" type="primary">BTBD7</name>
</gene>
<dbReference type="CDD" id="cd18283">
    <property type="entry name" value="BTB1_POZ_BTBD7"/>
    <property type="match status" value="1"/>
</dbReference>
<dbReference type="FunFam" id="3.30.710.10:FF:000055">
    <property type="entry name" value="BTB/POZ domain-containing protein 7"/>
    <property type="match status" value="1"/>
</dbReference>
<dbReference type="CDD" id="cd18284">
    <property type="entry name" value="BTB2_POZ_BTBD7"/>
    <property type="match status" value="1"/>
</dbReference>
<dbReference type="PANTHER" id="PTHR16064">
    <property type="entry name" value="BTB POZ DOMAIN CONTAINING 7"/>
    <property type="match status" value="1"/>
</dbReference>
<accession>A0A7N5P857</accession>
<feature type="domain" description="BTB" evidence="11">
    <location>
        <begin position="247"/>
        <end position="341"/>
    </location>
</feature>
<dbReference type="SUPFAM" id="SSF54695">
    <property type="entry name" value="POZ domain"/>
    <property type="match status" value="2"/>
</dbReference>
<feature type="domain" description="BTB" evidence="11">
    <location>
        <begin position="142"/>
        <end position="211"/>
    </location>
</feature>
<feature type="region of interest" description="Disordered" evidence="10">
    <location>
        <begin position="980"/>
        <end position="1013"/>
    </location>
</feature>
<dbReference type="Pfam" id="PF07707">
    <property type="entry name" value="BACK"/>
    <property type="match status" value="1"/>
</dbReference>
<dbReference type="Proteomes" id="UP000008912">
    <property type="component" value="Unassembled WGS sequence"/>
</dbReference>
<keyword evidence="7" id="KW-0449">Lipoprotein</keyword>
<evidence type="ECO:0000313" key="13">
    <source>
        <dbReference type="Proteomes" id="UP000008912"/>
    </source>
</evidence>
<dbReference type="InterPro" id="IPR042345">
    <property type="entry name" value="Btbd7"/>
</dbReference>
<dbReference type="InterPro" id="IPR047934">
    <property type="entry name" value="BTBD7_BTB_POZ_first"/>
</dbReference>
<dbReference type="SMART" id="SM00225">
    <property type="entry name" value="BTB"/>
    <property type="match status" value="2"/>
</dbReference>
<proteinExistence type="predicted"/>
<keyword evidence="4" id="KW-0519">Myristate</keyword>
<feature type="compositionally biased region" description="Basic and acidic residues" evidence="10">
    <location>
        <begin position="1164"/>
        <end position="1174"/>
    </location>
</feature>
<dbReference type="AlphaFoldDB" id="A0A7N5P857"/>
<dbReference type="Gene3D" id="1.25.40.420">
    <property type="match status" value="1"/>
</dbReference>
<feature type="compositionally biased region" description="Polar residues" evidence="10">
    <location>
        <begin position="1"/>
        <end position="10"/>
    </location>
</feature>
<evidence type="ECO:0000256" key="2">
    <source>
        <dbReference type="ARBA" id="ARBA00022473"/>
    </source>
</evidence>
<evidence type="ECO:0000256" key="9">
    <source>
        <dbReference type="ARBA" id="ARBA00070096"/>
    </source>
</evidence>
<feature type="region of interest" description="Disordered" evidence="10">
    <location>
        <begin position="1116"/>
        <end position="1213"/>
    </location>
</feature>
<reference evidence="12 13" key="1">
    <citation type="journal article" date="2010" name="Nature">
        <title>The sequence and de novo assembly of the giant panda genome.</title>
        <authorList>
            <person name="Li R."/>
            <person name="Fan W."/>
            <person name="Tian G."/>
            <person name="Zhu H."/>
            <person name="He L."/>
            <person name="Cai J."/>
            <person name="Huang Q."/>
            <person name="Cai Q."/>
            <person name="Li B."/>
            <person name="Bai Y."/>
            <person name="Zhang Z."/>
            <person name="Zhang Y."/>
            <person name="Wang W."/>
            <person name="Li J."/>
            <person name="Wei F."/>
            <person name="Li H."/>
            <person name="Jian M."/>
            <person name="Li J."/>
            <person name="Zhang Z."/>
            <person name="Nielsen R."/>
            <person name="Li D."/>
            <person name="Gu W."/>
            <person name="Yang Z."/>
            <person name="Xuan Z."/>
            <person name="Ryder O.A."/>
            <person name="Leung F.C."/>
            <person name="Zhou Y."/>
            <person name="Cao J."/>
            <person name="Sun X."/>
            <person name="Fu Y."/>
            <person name="Fang X."/>
            <person name="Guo X."/>
            <person name="Wang B."/>
            <person name="Hou R."/>
            <person name="Shen F."/>
            <person name="Mu B."/>
            <person name="Ni P."/>
            <person name="Lin R."/>
            <person name="Qian W."/>
            <person name="Wang G."/>
            <person name="Yu C."/>
            <person name="Nie W."/>
            <person name="Wang J."/>
            <person name="Wu Z."/>
            <person name="Liang H."/>
            <person name="Min J."/>
            <person name="Wu Q."/>
            <person name="Cheng S."/>
            <person name="Ruan J."/>
            <person name="Wang M."/>
            <person name="Shi Z."/>
            <person name="Wen M."/>
            <person name="Liu B."/>
            <person name="Ren X."/>
            <person name="Zheng H."/>
            <person name="Dong D."/>
            <person name="Cook K."/>
            <person name="Shan G."/>
            <person name="Zhang H."/>
            <person name="Kosiol C."/>
            <person name="Xie X."/>
            <person name="Lu Z."/>
            <person name="Zheng H."/>
            <person name="Li Y."/>
            <person name="Steiner C.C."/>
            <person name="Lam T.T."/>
            <person name="Lin S."/>
            <person name="Zhang Q."/>
            <person name="Li G."/>
            <person name="Tian J."/>
            <person name="Gong T."/>
            <person name="Liu H."/>
            <person name="Zhang D."/>
            <person name="Fang L."/>
            <person name="Ye C."/>
            <person name="Zhang J."/>
            <person name="Hu W."/>
            <person name="Xu A."/>
            <person name="Ren Y."/>
            <person name="Zhang G."/>
            <person name="Bruford M.W."/>
            <person name="Li Q."/>
            <person name="Ma L."/>
            <person name="Guo Y."/>
            <person name="An N."/>
            <person name="Hu Y."/>
            <person name="Zheng Y."/>
            <person name="Shi Y."/>
            <person name="Li Z."/>
            <person name="Liu Q."/>
            <person name="Chen Y."/>
            <person name="Zhao J."/>
            <person name="Qu N."/>
            <person name="Zhao S."/>
            <person name="Tian F."/>
            <person name="Wang X."/>
            <person name="Wang H."/>
            <person name="Xu L."/>
            <person name="Liu X."/>
            <person name="Vinar T."/>
            <person name="Wang Y."/>
            <person name="Lam T.W."/>
            <person name="Yiu S.M."/>
            <person name="Liu S."/>
            <person name="Zhang H."/>
            <person name="Li D."/>
            <person name="Huang Y."/>
            <person name="Wang X."/>
            <person name="Yang G."/>
            <person name="Jiang Z."/>
            <person name="Wang J."/>
            <person name="Qin N."/>
            <person name="Li L."/>
            <person name="Li J."/>
            <person name="Bolund L."/>
            <person name="Kristiansen K."/>
            <person name="Wong G.K."/>
            <person name="Olson M."/>
            <person name="Zhang X."/>
            <person name="Li S."/>
            <person name="Yang H."/>
            <person name="Wang J."/>
            <person name="Wang J."/>
        </authorList>
    </citation>
    <scope>NUCLEOTIDE SEQUENCE [LARGE SCALE GENOMIC DNA]</scope>
</reference>
<evidence type="ECO:0000256" key="5">
    <source>
        <dbReference type="ARBA" id="ARBA00022737"/>
    </source>
</evidence>
<dbReference type="Gene3D" id="3.30.710.10">
    <property type="entry name" value="Potassium Channel Kv1.1, Chain A"/>
    <property type="match status" value="2"/>
</dbReference>
<evidence type="ECO:0000256" key="1">
    <source>
        <dbReference type="ARBA" id="ARBA00004123"/>
    </source>
</evidence>
<comment type="subcellular location">
    <subcellularLocation>
        <location evidence="1">Nucleus</location>
    </subcellularLocation>
</comment>
<evidence type="ECO:0000256" key="4">
    <source>
        <dbReference type="ARBA" id="ARBA00022707"/>
    </source>
</evidence>
<dbReference type="FunFam" id="3.30.710.10:FF:000056">
    <property type="entry name" value="BTB/POZ domain-containing protein 7"/>
    <property type="match status" value="1"/>
</dbReference>
<evidence type="ECO:0000259" key="11">
    <source>
        <dbReference type="PROSITE" id="PS50097"/>
    </source>
</evidence>
<protein>
    <recommendedName>
        <fullName evidence="9">BTB/POZ domain-containing protein 7</fullName>
    </recommendedName>
</protein>
<dbReference type="SMART" id="SM00875">
    <property type="entry name" value="BACK"/>
    <property type="match status" value="1"/>
</dbReference>
<keyword evidence="3" id="KW-0597">Phosphoprotein</keyword>
<keyword evidence="2" id="KW-0217">Developmental protein</keyword>
<dbReference type="GO" id="GO:0060693">
    <property type="term" value="P:regulation of branching involved in salivary gland morphogenesis"/>
    <property type="evidence" value="ECO:0007669"/>
    <property type="project" value="Ensembl"/>
</dbReference>
<keyword evidence="5" id="KW-0677">Repeat</keyword>
<reference evidence="12" key="2">
    <citation type="submission" date="2025-08" db="UniProtKB">
        <authorList>
            <consortium name="Ensembl"/>
        </authorList>
    </citation>
    <scope>IDENTIFICATION</scope>
</reference>
<dbReference type="InterPro" id="IPR047936">
    <property type="entry name" value="BTBD7_BACK"/>
</dbReference>
<dbReference type="Pfam" id="PF00651">
    <property type="entry name" value="BTB"/>
    <property type="match status" value="2"/>
</dbReference>
<dbReference type="InterPro" id="IPR011333">
    <property type="entry name" value="SKP1/BTB/POZ_sf"/>
</dbReference>
<keyword evidence="6" id="KW-0539">Nucleus</keyword>
<evidence type="ECO:0000256" key="10">
    <source>
        <dbReference type="SAM" id="MobiDB-lite"/>
    </source>
</evidence>
<evidence type="ECO:0000256" key="3">
    <source>
        <dbReference type="ARBA" id="ARBA00022553"/>
    </source>
</evidence>
<evidence type="ECO:0000256" key="8">
    <source>
        <dbReference type="ARBA" id="ARBA00056723"/>
    </source>
</evidence>
<reference evidence="12" key="3">
    <citation type="submission" date="2025-09" db="UniProtKB">
        <authorList>
            <consortium name="Ensembl"/>
        </authorList>
    </citation>
    <scope>IDENTIFICATION</scope>
</reference>
<evidence type="ECO:0000256" key="7">
    <source>
        <dbReference type="ARBA" id="ARBA00023288"/>
    </source>
</evidence>
<feature type="compositionally biased region" description="Basic residues" evidence="10">
    <location>
        <begin position="999"/>
        <end position="1008"/>
    </location>
</feature>
<feature type="compositionally biased region" description="Basic and acidic residues" evidence="10">
    <location>
        <begin position="1081"/>
        <end position="1090"/>
    </location>
</feature>
<dbReference type="InterPro" id="IPR000210">
    <property type="entry name" value="BTB/POZ_dom"/>
</dbReference>
<sequence>MGANASNYPHSCSPRVGGNSQAQQTFIGTSSYSQQGYGCESKLYSLDHGHEKPQDKKKRTSGLATLKKKFIKRRKSNRSADHAKQMRELLSGWDVRDVNALVEEYEGTSALKELSLQASLARPEARTLQKDMADLYEYKYCTDVDLIFQETCFPVHRAILAARCPFFKTLLASSPEYGAEIIMDINTAGIDMPMFSALLHYLYTGEFGMEDSRFQNVDILVQLSEEFGTPNSLDVDMRGLFDYMCYYDVVLSFSSDSELVEAFGGNQNCLDEELKAHKAIISARSPFFRNLLQRRIRTGEEITDRTLRTPTRIILDESIIPKKYAKVILHCMYTDVVDLSVLHCNPSVGSLSEVQALVAGKPNMTRAEEAMELYHIALFLEFNMLAQGCEDIIAESISLDTLIAILKWSSHPYGSKWVHRQALHFLCEEFSQVMTSDVFYELNKDHLLTAIQSDYLQASEQDILKYLIKWGEHQLMRRIADREPNLLSGTAHSVNRRGVKRRDLDIEELREILSSLLPFVRIEHILPINSEVLSDVMKRGLISTPPSDMLPTTEGGKSNAWLRQKNAGIYVRPRLFSPYVDEAKSVLDEMMVEQTDLVRLRMVRMSNVPDTLYMVNTAVPQCCHMMSHQQISSHQSSPPSVVANEIPVPRLLIMKDMVRRLQELRHTEQVQRAYALNCGEGATVSYEIQIRVLREFGLADAAAELLQNPHKFFPDERFGDESPLLTMRQSGRCRVNSTPTAETMFTDLDSFVAFHPPLPPPPPPYHPPATPIHNQLKAGWKQRPPSQHPSRSFSYPCNHSLFHSRTAPKAGPPPVYLPGVKAAAPDCTNATGLGRQTVAAAAAAAATTAPSAAVAREKQVVLGRGSVTGRASGCHHLSTRVDSALLPNALRGREGQVTAVCTVRSSVATDSPFREWTDSQSLRLCLPRLLHQSTRLGITVASCTQPVLNDLVPDIAMGVSTLSLKDRRLPELAVDTELSQSVSEVGPGPPQHLSCIPQRHTHTSRKKHTLEQKADVRENQQEYPDFYDFANAACRPSTPAPGRRTPSPSQGGYFGPDLYSHSKASPSGLKSACLPSQTSPKKQEEARREYPLSPDGNLHRQKNEPIHLDVVEQPPQRSDFPLAAPENVGNGPAHVRGRTAVETDLTFGLTPNRPSHPACSSEAPEERSSRRLADSESLGHGAQRNTDLEREDTISRGRRSPSKPDFLYKKSAL</sequence>
<feature type="region of interest" description="Disordered" evidence="10">
    <location>
        <begin position="1031"/>
        <end position="1101"/>
    </location>
</feature>
<evidence type="ECO:0000313" key="12">
    <source>
        <dbReference type="Ensembl" id="ENSAMEP00000040321.1"/>
    </source>
</evidence>
<dbReference type="GO" id="GO:0061138">
    <property type="term" value="P:morphogenesis of a branching epithelium"/>
    <property type="evidence" value="ECO:0007669"/>
    <property type="project" value="InterPro"/>
</dbReference>
<dbReference type="InterPro" id="IPR047935">
    <property type="entry name" value="BTBD7_BTB_POZ_second"/>
</dbReference>
<dbReference type="GeneTree" id="ENSGT00390000014092"/>
<dbReference type="PROSITE" id="PS50097">
    <property type="entry name" value="BTB"/>
    <property type="match status" value="2"/>
</dbReference>
<evidence type="ECO:0000256" key="6">
    <source>
        <dbReference type="ARBA" id="ARBA00023242"/>
    </source>
</evidence>